<dbReference type="RefSeq" id="WP_249293959.1">
    <property type="nucleotide sequence ID" value="NZ_JACRSV010000001.1"/>
</dbReference>
<feature type="binding site" evidence="10">
    <location>
        <begin position="299"/>
        <end position="302"/>
    </location>
    <ligand>
        <name>5-phospho-alpha-D-ribose 1-diphosphate</name>
        <dbReference type="ChEBI" id="CHEBI:58017"/>
    </ligand>
</feature>
<comment type="subunit">
    <text evidence="10">Homodimer.</text>
</comment>
<evidence type="ECO:0000256" key="9">
    <source>
        <dbReference type="ARBA" id="ARBA00061188"/>
    </source>
</evidence>
<feature type="binding site" evidence="10">
    <location>
        <position position="289"/>
    </location>
    <ligand>
        <name>5-phospho-alpha-D-ribose 1-diphosphate</name>
        <dbReference type="ChEBI" id="CHEBI:58017"/>
    </ligand>
</feature>
<dbReference type="InterPro" id="IPR029062">
    <property type="entry name" value="Class_I_gatase-like"/>
</dbReference>
<dbReference type="GO" id="GO:0005829">
    <property type="term" value="C:cytosol"/>
    <property type="evidence" value="ECO:0007669"/>
    <property type="project" value="TreeGrafter"/>
</dbReference>
<keyword evidence="4 10" id="KW-0808">Transferase</keyword>
<dbReference type="NCBIfam" id="NF011201">
    <property type="entry name" value="PRK14607.1"/>
    <property type="match status" value="1"/>
</dbReference>
<dbReference type="AlphaFoldDB" id="A0A926I6P2"/>
<dbReference type="HAMAP" id="MF_00211">
    <property type="entry name" value="TrpD"/>
    <property type="match status" value="1"/>
</dbReference>
<evidence type="ECO:0000256" key="7">
    <source>
        <dbReference type="ARBA" id="ARBA00023141"/>
    </source>
</evidence>
<comment type="catalytic activity">
    <reaction evidence="8 10">
        <text>N-(5-phospho-beta-D-ribosyl)anthranilate + diphosphate = 5-phospho-alpha-D-ribose 1-diphosphate + anthranilate</text>
        <dbReference type="Rhea" id="RHEA:11768"/>
        <dbReference type="ChEBI" id="CHEBI:16567"/>
        <dbReference type="ChEBI" id="CHEBI:18277"/>
        <dbReference type="ChEBI" id="CHEBI:33019"/>
        <dbReference type="ChEBI" id="CHEBI:58017"/>
        <dbReference type="EC" id="2.4.2.18"/>
    </reaction>
</comment>
<name>A0A926I6P2_9FIRM</name>
<keyword evidence="10" id="KW-0460">Magnesium</keyword>
<feature type="binding site" evidence="10">
    <location>
        <position position="435"/>
    </location>
    <ligand>
        <name>Mg(2+)</name>
        <dbReference type="ChEBI" id="CHEBI:18420"/>
        <label>1</label>
    </ligand>
</feature>
<dbReference type="Gene3D" id="1.20.970.10">
    <property type="entry name" value="Transferase, Pyrimidine Nucleoside Phosphorylase, Chain C"/>
    <property type="match status" value="1"/>
</dbReference>
<feature type="domain" description="Glycosyl transferase family 3" evidence="12">
    <location>
        <begin position="283"/>
        <end position="534"/>
    </location>
</feature>
<reference evidence="14" key="1">
    <citation type="submission" date="2020-08" db="EMBL/GenBank/DDBJ databases">
        <title>Genome public.</title>
        <authorList>
            <person name="Liu C."/>
            <person name="Sun Q."/>
        </authorList>
    </citation>
    <scope>NUCLEOTIDE SEQUENCE</scope>
    <source>
        <strain evidence="14">NSJ-33</strain>
    </source>
</reference>
<dbReference type="PRINTS" id="PR00096">
    <property type="entry name" value="GATASE"/>
</dbReference>
<evidence type="ECO:0000256" key="1">
    <source>
        <dbReference type="ARBA" id="ARBA00004907"/>
    </source>
</evidence>
<organism evidence="14 15">
    <name type="scientific">Fumia xinanensis</name>
    <dbReference type="NCBI Taxonomy" id="2763659"/>
    <lineage>
        <taxon>Bacteria</taxon>
        <taxon>Bacillati</taxon>
        <taxon>Bacillota</taxon>
        <taxon>Clostridia</taxon>
        <taxon>Eubacteriales</taxon>
        <taxon>Oscillospiraceae</taxon>
        <taxon>Fumia</taxon>
    </lineage>
</organism>
<dbReference type="GO" id="GO:0016829">
    <property type="term" value="F:lyase activity"/>
    <property type="evidence" value="ECO:0007669"/>
    <property type="project" value="UniProtKB-KW"/>
</dbReference>
<dbReference type="PROSITE" id="PS51273">
    <property type="entry name" value="GATASE_TYPE_1"/>
    <property type="match status" value="1"/>
</dbReference>
<proteinExistence type="inferred from homology"/>
<dbReference type="PRINTS" id="PR00097">
    <property type="entry name" value="ANTSNTHASEII"/>
</dbReference>
<dbReference type="Pfam" id="PF02885">
    <property type="entry name" value="Glycos_trans_3N"/>
    <property type="match status" value="1"/>
</dbReference>
<feature type="binding site" evidence="10">
    <location>
        <position position="434"/>
    </location>
    <ligand>
        <name>Mg(2+)</name>
        <dbReference type="ChEBI" id="CHEBI:18420"/>
        <label>2</label>
    </ligand>
</feature>
<sequence>MILLLDNYDSFTYNLYQAIGPLCPDIQVVRNDKITIDEMEKMGLQALIVSPGPGYPSSAGISEEAIRHFSGKIPILGICLGHQAIGEAFGGKVVPAIQLMHGKASSITLLKRDPILAGLPESIEVARYHSLIIQRESLPDTLEILAEDEVGQIMAVKHKEHLTYGLQFHPESILTGCGGRMLENFLNLVPNLSVTPLNTPQSEIPPAQRNALKPYIFKAIEGENLTREEAFDAMTCIMSGGATNAQIGSFLTALRMKGETTEEITGFAQVMRKKGKNVKHDFPVIDIVGTGGDLANTFNISTTSSFVIAGAGTAVAKHGNRSVSSKSGAADVLEALGFTLSLSPDEAAQCLRECGISFLFAPAFHGSMKFAAMPRKEIGVRSVFNILGPLANPAASDYILLGVYDEALMEPMAQVLMNLGVKGAMLVHGEDGLDEISISGPTKVCEIREGKLIKYAIRPSEFGVLEGKLDEIVGGTAEENARITVDILSGKERGPRRGIVLMNAGCALYTAGAASSIGEGIEMAKKSIDSGAALEKLNALKDKTNALAKE</sequence>
<dbReference type="InterPro" id="IPR017459">
    <property type="entry name" value="Glycosyl_Trfase_fam3_N_dom"/>
</dbReference>
<feature type="binding site" evidence="10">
    <location>
        <position position="301"/>
    </location>
    <ligand>
        <name>Mg(2+)</name>
        <dbReference type="ChEBI" id="CHEBI:18420"/>
        <label>1</label>
    </ligand>
</feature>
<accession>A0A926I6P2</accession>
<comment type="caution">
    <text evidence="10">Lacks conserved residue(s) required for the propagation of feature annotation.</text>
</comment>
<keyword evidence="7 10" id="KW-0057">Aromatic amino acid biosynthesis</keyword>
<dbReference type="CDD" id="cd01743">
    <property type="entry name" value="GATase1_Anthranilate_Synthase"/>
    <property type="match status" value="1"/>
</dbReference>
<evidence type="ECO:0000256" key="10">
    <source>
        <dbReference type="HAMAP-Rule" id="MF_00211"/>
    </source>
</evidence>
<feature type="binding site" evidence="10">
    <location>
        <begin position="292"/>
        <end position="293"/>
    </location>
    <ligand>
        <name>5-phospho-alpha-D-ribose 1-diphosphate</name>
        <dbReference type="ChEBI" id="CHEBI:58017"/>
    </ligand>
</feature>
<evidence type="ECO:0000256" key="3">
    <source>
        <dbReference type="ARBA" id="ARBA00022676"/>
    </source>
</evidence>
<dbReference type="InterPro" id="IPR017926">
    <property type="entry name" value="GATASE"/>
</dbReference>
<evidence type="ECO:0000259" key="12">
    <source>
        <dbReference type="Pfam" id="PF00591"/>
    </source>
</evidence>
<feature type="binding site" evidence="10">
    <location>
        <position position="320"/>
    </location>
    <ligand>
        <name>anthranilate</name>
        <dbReference type="ChEBI" id="CHEBI:16567"/>
        <label>1</label>
    </ligand>
</feature>
<keyword evidence="6" id="KW-0315">Glutamine amidotransferase</keyword>
<dbReference type="SUPFAM" id="SSF52418">
    <property type="entry name" value="Nucleoside phosphorylase/phosphoribosyltransferase catalytic domain"/>
    <property type="match status" value="1"/>
</dbReference>
<dbReference type="Gene3D" id="3.40.50.880">
    <property type="match status" value="1"/>
</dbReference>
<evidence type="ECO:0000256" key="2">
    <source>
        <dbReference type="ARBA" id="ARBA00022605"/>
    </source>
</evidence>
<dbReference type="NCBIfam" id="TIGR00566">
    <property type="entry name" value="trpG_papA"/>
    <property type="match status" value="1"/>
</dbReference>
<evidence type="ECO:0000256" key="5">
    <source>
        <dbReference type="ARBA" id="ARBA00022822"/>
    </source>
</evidence>
<dbReference type="PANTHER" id="PTHR43285">
    <property type="entry name" value="ANTHRANILATE PHOSPHORIBOSYLTRANSFERASE"/>
    <property type="match status" value="1"/>
</dbReference>
<dbReference type="Proteomes" id="UP000610760">
    <property type="component" value="Unassembled WGS sequence"/>
</dbReference>
<comment type="similarity">
    <text evidence="9">In the C-terminal section; belongs to the anthranilate phosphoribosyltransferase family.</text>
</comment>
<comment type="similarity">
    <text evidence="10">Belongs to the anthranilate phosphoribosyltransferase family.</text>
</comment>
<dbReference type="GO" id="GO:0000287">
    <property type="term" value="F:magnesium ion binding"/>
    <property type="evidence" value="ECO:0007669"/>
    <property type="project" value="UniProtKB-UniRule"/>
</dbReference>
<dbReference type="FunFam" id="3.40.1030.10:FF:000002">
    <property type="entry name" value="Anthranilate phosphoribosyltransferase"/>
    <property type="match status" value="1"/>
</dbReference>
<dbReference type="Pfam" id="PF00117">
    <property type="entry name" value="GATase"/>
    <property type="match status" value="1"/>
</dbReference>
<comment type="cofactor">
    <cofactor evidence="10">
        <name>Mg(2+)</name>
        <dbReference type="ChEBI" id="CHEBI:18420"/>
    </cofactor>
    <text evidence="10">Binds 2 magnesium ions per monomer.</text>
</comment>
<comment type="pathway">
    <text evidence="1 10">Amino-acid biosynthesis; L-tryptophan biosynthesis; L-tryptophan from chorismate: step 2/5.</text>
</comment>
<dbReference type="InterPro" id="IPR005940">
    <property type="entry name" value="Anthranilate_Pribosyl_Tfrase"/>
</dbReference>
<evidence type="ECO:0000256" key="4">
    <source>
        <dbReference type="ARBA" id="ARBA00022679"/>
    </source>
</evidence>
<feature type="binding site" evidence="10">
    <location>
        <begin position="317"/>
        <end position="325"/>
    </location>
    <ligand>
        <name>5-phospho-alpha-D-ribose 1-diphosphate</name>
        <dbReference type="ChEBI" id="CHEBI:58017"/>
    </ligand>
</feature>
<feature type="binding site" evidence="10">
    <location>
        <position position="329"/>
    </location>
    <ligand>
        <name>5-phospho-alpha-D-ribose 1-diphosphate</name>
        <dbReference type="ChEBI" id="CHEBI:58017"/>
    </ligand>
</feature>
<evidence type="ECO:0000259" key="11">
    <source>
        <dbReference type="Pfam" id="PF00117"/>
    </source>
</evidence>
<feature type="binding site" evidence="10">
    <location>
        <position position="297"/>
    </location>
    <ligand>
        <name>5-phospho-alpha-D-ribose 1-diphosphate</name>
        <dbReference type="ChEBI" id="CHEBI:58017"/>
    </ligand>
</feature>
<dbReference type="FunFam" id="3.40.50.880:FF:000003">
    <property type="entry name" value="Anthranilate synthase component II"/>
    <property type="match status" value="1"/>
</dbReference>
<dbReference type="PANTHER" id="PTHR43285:SF2">
    <property type="entry name" value="ANTHRANILATE PHOSPHORIBOSYLTRANSFERASE"/>
    <property type="match status" value="1"/>
</dbReference>
<protein>
    <recommendedName>
        <fullName evidence="10">Anthranilate phosphoribosyltransferase</fullName>
        <ecNumber evidence="10">2.4.2.18</ecNumber>
    </recommendedName>
</protein>
<evidence type="ECO:0000259" key="13">
    <source>
        <dbReference type="Pfam" id="PF02885"/>
    </source>
</evidence>
<evidence type="ECO:0000313" key="15">
    <source>
        <dbReference type="Proteomes" id="UP000610760"/>
    </source>
</evidence>
<feature type="domain" description="Glycosyl transferase family 3 N-terminal" evidence="13">
    <location>
        <begin position="213"/>
        <end position="275"/>
    </location>
</feature>
<dbReference type="Gene3D" id="3.40.1030.10">
    <property type="entry name" value="Nucleoside phosphorylase/phosphoribosyltransferase catalytic domain"/>
    <property type="match status" value="1"/>
</dbReference>
<dbReference type="InterPro" id="IPR006221">
    <property type="entry name" value="TrpG/PapA_dom"/>
</dbReference>
<dbReference type="EMBL" id="JACRSV010000001">
    <property type="protein sequence ID" value="MBC8559066.1"/>
    <property type="molecule type" value="Genomic_DNA"/>
</dbReference>
<dbReference type="NCBIfam" id="TIGR01245">
    <property type="entry name" value="trpD"/>
    <property type="match status" value="1"/>
</dbReference>
<keyword evidence="15" id="KW-1185">Reference proteome</keyword>
<keyword evidence="3 10" id="KW-0328">Glycosyltransferase</keyword>
<dbReference type="GO" id="GO:0000162">
    <property type="term" value="P:L-tryptophan biosynthetic process"/>
    <property type="evidence" value="ECO:0007669"/>
    <property type="project" value="UniProtKB-UniRule"/>
</dbReference>
<feature type="binding site" evidence="10">
    <location>
        <position position="435"/>
    </location>
    <ligand>
        <name>Mg(2+)</name>
        <dbReference type="ChEBI" id="CHEBI:18420"/>
        <label>2</label>
    </ligand>
</feature>
<evidence type="ECO:0000313" key="14">
    <source>
        <dbReference type="EMBL" id="MBC8559066.1"/>
    </source>
</evidence>
<dbReference type="SUPFAM" id="SSF52317">
    <property type="entry name" value="Class I glutamine amidotransferase-like"/>
    <property type="match status" value="1"/>
</dbReference>
<gene>
    <name evidence="10" type="primary">trpD</name>
    <name evidence="14" type="ORF">H8710_03165</name>
</gene>
<dbReference type="Pfam" id="PF00591">
    <property type="entry name" value="Glycos_transf_3"/>
    <property type="match status" value="1"/>
</dbReference>
<dbReference type="InterPro" id="IPR035902">
    <property type="entry name" value="Nuc_phospho_transferase"/>
</dbReference>
<dbReference type="InterPro" id="IPR000312">
    <property type="entry name" value="Glycosyl_Trfase_fam3"/>
</dbReference>
<dbReference type="PRINTS" id="PR00099">
    <property type="entry name" value="CPSGATASE"/>
</dbReference>
<keyword evidence="5 10" id="KW-0822">Tryptophan biosynthesis</keyword>
<dbReference type="GO" id="GO:0004048">
    <property type="term" value="F:anthranilate phosphoribosyltransferase activity"/>
    <property type="evidence" value="ECO:0007669"/>
    <property type="project" value="UniProtKB-UniRule"/>
</dbReference>
<comment type="caution">
    <text evidence="14">The sequence shown here is derived from an EMBL/GenBank/DDBJ whole genome shotgun (WGS) entry which is preliminary data.</text>
</comment>
<keyword evidence="10" id="KW-0479">Metal-binding</keyword>
<evidence type="ECO:0000256" key="6">
    <source>
        <dbReference type="ARBA" id="ARBA00022962"/>
    </source>
</evidence>
<evidence type="ECO:0000256" key="8">
    <source>
        <dbReference type="ARBA" id="ARBA00052328"/>
    </source>
</evidence>
<feature type="domain" description="Glutamine amidotransferase" evidence="11">
    <location>
        <begin position="3"/>
        <end position="186"/>
    </location>
</feature>
<comment type="function">
    <text evidence="10">Catalyzes the transfer of the phosphoribosyl group of 5-phosphorylribose-1-pyrophosphate (PRPP) to anthranilate to yield N-(5'-phosphoribosyl)-anthranilate (PRA).</text>
</comment>
<dbReference type="SUPFAM" id="SSF47648">
    <property type="entry name" value="Nucleoside phosphorylase/phosphoribosyltransferase N-terminal domain"/>
    <property type="match status" value="1"/>
</dbReference>
<keyword evidence="14" id="KW-0456">Lyase</keyword>
<dbReference type="InterPro" id="IPR036320">
    <property type="entry name" value="Glycosyl_Trfase_fam3_N_dom_sf"/>
</dbReference>
<keyword evidence="2 10" id="KW-0028">Amino-acid biosynthesis</keyword>
<dbReference type="EC" id="2.4.2.18" evidence="10"/>
<feature type="binding site" evidence="10">
    <location>
        <position position="289"/>
    </location>
    <ligand>
        <name>anthranilate</name>
        <dbReference type="ChEBI" id="CHEBI:16567"/>
        <label>1</label>
    </ligand>
</feature>
<feature type="binding site" evidence="10">
    <location>
        <position position="375"/>
    </location>
    <ligand>
        <name>anthranilate</name>
        <dbReference type="ChEBI" id="CHEBI:16567"/>
        <label>2</label>
    </ligand>
</feature>